<evidence type="ECO:0000313" key="1">
    <source>
        <dbReference type="EMBL" id="AGI11911.1"/>
    </source>
</evidence>
<dbReference type="KEGG" id="vg:17825138"/>
<proteinExistence type="predicted"/>
<evidence type="ECO:0000313" key="2">
    <source>
        <dbReference type="Proteomes" id="UP000017661"/>
    </source>
</evidence>
<dbReference type="EMBL" id="KC481682">
    <property type="protein sequence ID" value="AGI11911.1"/>
    <property type="molecule type" value="Genomic_DNA"/>
</dbReference>
<dbReference type="Proteomes" id="UP000017661">
    <property type="component" value="Segment"/>
</dbReference>
<dbReference type="RefSeq" id="YP_008873250.1">
    <property type="nucleotide sequence ID" value="NC_023007.1"/>
</dbReference>
<sequence>MKAEIIKNYEGQNVKISYWGNWEELVNRGDYSEWVETAGFVTIEGKVFIHEGNAMILQETGEINQFLDGNTKIKLEVL</sequence>
<reference evidence="1 2" key="1">
    <citation type="journal article" date="2014" name="PLoS ONE">
        <title>Novel Giant Siphovirus from Bacillus anthracis Features Unusual Genome Characteristics.</title>
        <authorList>
            <person name="Ganz H.H."/>
            <person name="Law C."/>
            <person name="Schmuki M."/>
            <person name="Eichenseher F."/>
            <person name="Calendar R."/>
            <person name="Loessner M.J."/>
            <person name="Getz W.M."/>
            <person name="Korlach J."/>
            <person name="Beyer W."/>
            <person name="Klumpp J."/>
        </authorList>
    </citation>
    <scope>NUCLEOTIDE SEQUENCE [LARGE SCALE GENOMIC DNA]</scope>
</reference>
<protein>
    <submittedName>
        <fullName evidence="1">Uncharacterized protein</fullName>
    </submittedName>
</protein>
<name>U5J9R9_9CAUD</name>
<organism evidence="1 2">
    <name type="scientific">Bacillus phage vB_BanS-Tsamsa</name>
    <dbReference type="NCBI Taxonomy" id="1308863"/>
    <lineage>
        <taxon>Viruses</taxon>
        <taxon>Duplodnaviria</taxon>
        <taxon>Heunggongvirae</taxon>
        <taxon>Uroviricota</taxon>
        <taxon>Caudoviricetes</taxon>
        <taxon>Joanripponvirinae</taxon>
        <taxon>Tsamsavirus</taxon>
        <taxon>Tsamsavirus tsamsa</taxon>
    </lineage>
</organism>
<dbReference type="GeneID" id="17825138"/>
<keyword evidence="2" id="KW-1185">Reference proteome</keyword>
<accession>U5J9R9</accession>